<name>A0A397TG20_9GLOM</name>
<organism evidence="2 3">
    <name type="scientific">Glomus cerebriforme</name>
    <dbReference type="NCBI Taxonomy" id="658196"/>
    <lineage>
        <taxon>Eukaryota</taxon>
        <taxon>Fungi</taxon>
        <taxon>Fungi incertae sedis</taxon>
        <taxon>Mucoromycota</taxon>
        <taxon>Glomeromycotina</taxon>
        <taxon>Glomeromycetes</taxon>
        <taxon>Glomerales</taxon>
        <taxon>Glomeraceae</taxon>
        <taxon>Glomus</taxon>
    </lineage>
</organism>
<dbReference type="AlphaFoldDB" id="A0A397TG20"/>
<keyword evidence="3" id="KW-1185">Reference proteome</keyword>
<sequence length="315" mass="34252">MATSKVTNPQPAMTEIKQSIVKRVSLKVSPKLKLSRSTSTPTVQITSSRYSLTATRRSSFLSSSANSIDSNPSIQEEVVLTAEQENKSPNKGNLMEENSQLNHSGTFTNNDNKGIIKLIQSEESMMTLGGDSQVAPVLMRKLTKAMSSSTTKTQKTNVVAAVAKTLPKNFIRSLRGSGDSSKKENDQPPINTLITTPSLSPPAVSQISYTSSTMVSERKKKNRRSRSGSFSSTAQALSNMLKRRSKNRSGSNDSTKDANGAPILTYESFPDPDPDDFFNVYSWDIPDSIVSIEDAGGVLQMIEYDGIIINGIKID</sequence>
<dbReference type="Proteomes" id="UP000265703">
    <property type="component" value="Unassembled WGS sequence"/>
</dbReference>
<accession>A0A397TG20</accession>
<protein>
    <submittedName>
        <fullName evidence="2">Uncharacterized protein</fullName>
    </submittedName>
</protein>
<evidence type="ECO:0000256" key="1">
    <source>
        <dbReference type="SAM" id="MobiDB-lite"/>
    </source>
</evidence>
<comment type="caution">
    <text evidence="2">The sequence shown here is derived from an EMBL/GenBank/DDBJ whole genome shotgun (WGS) entry which is preliminary data.</text>
</comment>
<feature type="compositionally biased region" description="Polar residues" evidence="1">
    <location>
        <begin position="188"/>
        <end position="215"/>
    </location>
</feature>
<gene>
    <name evidence="2" type="ORF">C1645_816821</name>
</gene>
<evidence type="ECO:0000313" key="2">
    <source>
        <dbReference type="EMBL" id="RIA95327.1"/>
    </source>
</evidence>
<feature type="region of interest" description="Disordered" evidence="1">
    <location>
        <begin position="172"/>
        <end position="270"/>
    </location>
</feature>
<feature type="region of interest" description="Disordered" evidence="1">
    <location>
        <begin position="83"/>
        <end position="108"/>
    </location>
</feature>
<dbReference type="EMBL" id="QKYT01000063">
    <property type="protein sequence ID" value="RIA95327.1"/>
    <property type="molecule type" value="Genomic_DNA"/>
</dbReference>
<reference evidence="2 3" key="1">
    <citation type="submission" date="2018-06" db="EMBL/GenBank/DDBJ databases">
        <title>Comparative genomics reveals the genomic features of Rhizophagus irregularis, R. cerebriforme, R. diaphanum and Gigaspora rosea, and their symbiotic lifestyle signature.</title>
        <authorList>
            <person name="Morin E."/>
            <person name="San Clemente H."/>
            <person name="Chen E.C.H."/>
            <person name="De La Providencia I."/>
            <person name="Hainaut M."/>
            <person name="Kuo A."/>
            <person name="Kohler A."/>
            <person name="Murat C."/>
            <person name="Tang N."/>
            <person name="Roy S."/>
            <person name="Loubradou J."/>
            <person name="Henrissat B."/>
            <person name="Grigoriev I.V."/>
            <person name="Corradi N."/>
            <person name="Roux C."/>
            <person name="Martin F.M."/>
        </authorList>
    </citation>
    <scope>NUCLEOTIDE SEQUENCE [LARGE SCALE GENOMIC DNA]</scope>
    <source>
        <strain evidence="2 3">DAOM 227022</strain>
    </source>
</reference>
<feature type="compositionally biased region" description="Polar residues" evidence="1">
    <location>
        <begin position="87"/>
        <end position="108"/>
    </location>
</feature>
<proteinExistence type="predicted"/>
<dbReference type="OrthoDB" id="2406036at2759"/>
<evidence type="ECO:0000313" key="3">
    <source>
        <dbReference type="Proteomes" id="UP000265703"/>
    </source>
</evidence>